<name>A0A840W0T4_9ACTN</name>
<accession>A0A840W0T4</accession>
<dbReference type="AlphaFoldDB" id="A0A840W0T4"/>
<sequence length="109" mass="11427">MTGSQEVSLRRKSRRPVLAGLFALTAAASFGLVDLAAADPAQACVRGTRDVTVSYARASTSTGGCAAEGRSWAYHGSASESTGWHRTSTVAYASSSRGATPRYADYSFR</sequence>
<reference evidence="1 2" key="1">
    <citation type="submission" date="2020-08" db="EMBL/GenBank/DDBJ databases">
        <title>Sequencing the genomes of 1000 actinobacteria strains.</title>
        <authorList>
            <person name="Klenk H.-P."/>
        </authorList>
    </citation>
    <scope>NUCLEOTIDE SEQUENCE [LARGE SCALE GENOMIC DNA]</scope>
    <source>
        <strain evidence="1 2">DSM 44598</strain>
    </source>
</reference>
<keyword evidence="2" id="KW-1185">Reference proteome</keyword>
<dbReference type="EMBL" id="JACHDO010000001">
    <property type="protein sequence ID" value="MBB5489584.1"/>
    <property type="molecule type" value="Genomic_DNA"/>
</dbReference>
<organism evidence="1 2">
    <name type="scientific">Nocardiopsis metallicus</name>
    <dbReference type="NCBI Taxonomy" id="179819"/>
    <lineage>
        <taxon>Bacteria</taxon>
        <taxon>Bacillati</taxon>
        <taxon>Actinomycetota</taxon>
        <taxon>Actinomycetes</taxon>
        <taxon>Streptosporangiales</taxon>
        <taxon>Nocardiopsidaceae</taxon>
        <taxon>Nocardiopsis</taxon>
    </lineage>
</organism>
<dbReference type="Proteomes" id="UP000579647">
    <property type="component" value="Unassembled WGS sequence"/>
</dbReference>
<evidence type="ECO:0000313" key="2">
    <source>
        <dbReference type="Proteomes" id="UP000579647"/>
    </source>
</evidence>
<evidence type="ECO:0000313" key="1">
    <source>
        <dbReference type="EMBL" id="MBB5489584.1"/>
    </source>
</evidence>
<comment type="caution">
    <text evidence="1">The sequence shown here is derived from an EMBL/GenBank/DDBJ whole genome shotgun (WGS) entry which is preliminary data.</text>
</comment>
<dbReference type="RefSeq" id="WP_184361873.1">
    <property type="nucleotide sequence ID" value="NZ_BAAAKM010000107.1"/>
</dbReference>
<dbReference type="InterPro" id="IPR006311">
    <property type="entry name" value="TAT_signal"/>
</dbReference>
<proteinExistence type="predicted"/>
<gene>
    <name evidence="1" type="ORF">HNR07_000721</name>
</gene>
<protein>
    <submittedName>
        <fullName evidence="1">Uncharacterized protein</fullName>
    </submittedName>
</protein>
<dbReference type="PROSITE" id="PS51318">
    <property type="entry name" value="TAT"/>
    <property type="match status" value="1"/>
</dbReference>